<feature type="compositionally biased region" description="Basic and acidic residues" evidence="1">
    <location>
        <begin position="219"/>
        <end position="229"/>
    </location>
</feature>
<dbReference type="EMBL" id="JAADJZ010000013">
    <property type="protein sequence ID" value="KAF2870899.1"/>
    <property type="molecule type" value="Genomic_DNA"/>
</dbReference>
<evidence type="ECO:0008006" key="4">
    <source>
        <dbReference type="Google" id="ProtNLM"/>
    </source>
</evidence>
<reference evidence="2 3" key="1">
    <citation type="submission" date="2020-01" db="EMBL/GenBank/DDBJ databases">
        <authorList>
            <consortium name="DOE Joint Genome Institute"/>
            <person name="Haridas S."/>
            <person name="Albert R."/>
            <person name="Binder M."/>
            <person name="Bloem J."/>
            <person name="Labutti K."/>
            <person name="Salamov A."/>
            <person name="Andreopoulos B."/>
            <person name="Baker S.E."/>
            <person name="Barry K."/>
            <person name="Bills G."/>
            <person name="Bluhm B.H."/>
            <person name="Cannon C."/>
            <person name="Castanera R."/>
            <person name="Culley D.E."/>
            <person name="Daum C."/>
            <person name="Ezra D."/>
            <person name="Gonzalez J.B."/>
            <person name="Henrissat B."/>
            <person name="Kuo A."/>
            <person name="Liang C."/>
            <person name="Lipzen A."/>
            <person name="Lutzoni F."/>
            <person name="Magnuson J."/>
            <person name="Mondo S."/>
            <person name="Nolan M."/>
            <person name="Ohm R."/>
            <person name="Pangilinan J."/>
            <person name="Park H.-J.H."/>
            <person name="Ramirez L."/>
            <person name="Alfaro M."/>
            <person name="Sun H."/>
            <person name="Tritt A."/>
            <person name="Yoshinaga Y."/>
            <person name="Zwiers L.-H.L."/>
            <person name="Turgeon B.G."/>
            <person name="Goodwin S.B."/>
            <person name="Spatafora J.W."/>
            <person name="Crous P.W."/>
            <person name="Grigoriev I.V."/>
        </authorList>
    </citation>
    <scope>NUCLEOTIDE SEQUENCE [LARGE SCALE GENOMIC DNA]</scope>
    <source>
        <strain evidence="2 3">CBS 611.86</strain>
    </source>
</reference>
<accession>A0A7C8M7M6</accession>
<feature type="compositionally biased region" description="Low complexity" evidence="1">
    <location>
        <begin position="328"/>
        <end position="347"/>
    </location>
</feature>
<evidence type="ECO:0000256" key="1">
    <source>
        <dbReference type="SAM" id="MobiDB-lite"/>
    </source>
</evidence>
<evidence type="ECO:0000313" key="2">
    <source>
        <dbReference type="EMBL" id="KAF2870899.1"/>
    </source>
</evidence>
<feature type="compositionally biased region" description="Polar residues" evidence="1">
    <location>
        <begin position="300"/>
        <end position="319"/>
    </location>
</feature>
<proteinExistence type="predicted"/>
<dbReference type="Proteomes" id="UP000481861">
    <property type="component" value="Unassembled WGS sequence"/>
</dbReference>
<dbReference type="AlphaFoldDB" id="A0A7C8M7M6"/>
<feature type="compositionally biased region" description="Low complexity" evidence="1">
    <location>
        <begin position="54"/>
        <end position="69"/>
    </location>
</feature>
<name>A0A7C8M7M6_9PLEO</name>
<keyword evidence="3" id="KW-1185">Reference proteome</keyword>
<feature type="compositionally biased region" description="Polar residues" evidence="1">
    <location>
        <begin position="251"/>
        <end position="264"/>
    </location>
</feature>
<evidence type="ECO:0000313" key="3">
    <source>
        <dbReference type="Proteomes" id="UP000481861"/>
    </source>
</evidence>
<organism evidence="2 3">
    <name type="scientific">Massariosphaeria phaeospora</name>
    <dbReference type="NCBI Taxonomy" id="100035"/>
    <lineage>
        <taxon>Eukaryota</taxon>
        <taxon>Fungi</taxon>
        <taxon>Dikarya</taxon>
        <taxon>Ascomycota</taxon>
        <taxon>Pezizomycotina</taxon>
        <taxon>Dothideomycetes</taxon>
        <taxon>Pleosporomycetidae</taxon>
        <taxon>Pleosporales</taxon>
        <taxon>Pleosporales incertae sedis</taxon>
        <taxon>Massariosphaeria</taxon>
    </lineage>
</organism>
<feature type="compositionally biased region" description="Polar residues" evidence="1">
    <location>
        <begin position="151"/>
        <end position="164"/>
    </location>
</feature>
<feature type="compositionally biased region" description="Low complexity" evidence="1">
    <location>
        <begin position="203"/>
        <end position="215"/>
    </location>
</feature>
<feature type="region of interest" description="Disordered" evidence="1">
    <location>
        <begin position="24"/>
        <end position="72"/>
    </location>
</feature>
<comment type="caution">
    <text evidence="2">The sequence shown here is derived from an EMBL/GenBank/DDBJ whole genome shotgun (WGS) entry which is preliminary data.</text>
</comment>
<feature type="region of interest" description="Disordered" evidence="1">
    <location>
        <begin position="202"/>
        <end position="230"/>
    </location>
</feature>
<feature type="region of interest" description="Disordered" evidence="1">
    <location>
        <begin position="151"/>
        <end position="177"/>
    </location>
</feature>
<feature type="region of interest" description="Disordered" evidence="1">
    <location>
        <begin position="251"/>
        <end position="359"/>
    </location>
</feature>
<sequence length="432" mass="46880">MRHDNLICTFRLTTTHLHTLDNTDSLMSQQSGGPPPPDGPRGQDNQPILSALPSVKPQKQPPKSQAAASRWTPAQVAMRTKLQAIIKQRADFIETEAEKALRRVPFESLVDDMDQFEECMEFDDLYDQYNAQTFEAAERLSWSSVAKGQHSQPALAAQSKTSVKTPAPGKRPKLHSPESIELLQMGGLLPLDYGKDTASGQNLQSALAAQSTTSANAPTEEKQKLRSPESIELLEMDEEYGRYLSRLSLVSEQTPSSVSHTATTMGPPGQGSRRGAGNRQSRGVDNAALGGHAPRGGNTPRGSNTPRGGSTPARGSNAFQGGHATARGNSSQGGHAAAQGGNTNQGSKPFTKPAFDPETQRDFSRWRSYTGHPRRQVIAVGNGTHAITHTVTKLEPLRYGGTRELMDLGLCENHFMPGEECPFTWEQCPLRH</sequence>
<gene>
    <name evidence="2" type="ORF">BDV95DRAFT_70949</name>
</gene>
<protein>
    <recommendedName>
        <fullName evidence="4">C3H1-type domain-containing protein</fullName>
    </recommendedName>
</protein>